<dbReference type="Proteomes" id="UP000789390">
    <property type="component" value="Unassembled WGS sequence"/>
</dbReference>
<evidence type="ECO:0000313" key="2">
    <source>
        <dbReference type="EMBL" id="CAH0108697.1"/>
    </source>
</evidence>
<sequence length="162" mass="18175">MNYPDTFRRIFVINATKIFSMLFALVKPMLSQVDTPKIKIYGNDKNEWTSAILEEIDADQVPSFYGGTLTDPDGNSKCSTIYNMGGEVPSSYYLSNNGPVAKDYMETMVIIAGAGGKKKMKYKVDVPFSVLRWEFMTEGGDIRFRVYTKNAKGSTKSRKGCQ</sequence>
<dbReference type="PANTHER" id="PTHR23324">
    <property type="entry name" value="SEC14 RELATED PROTEIN"/>
    <property type="match status" value="1"/>
</dbReference>
<dbReference type="InterPro" id="IPR036865">
    <property type="entry name" value="CRAL-TRIO_dom_sf"/>
</dbReference>
<proteinExistence type="predicted"/>
<evidence type="ECO:0000313" key="3">
    <source>
        <dbReference type="Proteomes" id="UP000789390"/>
    </source>
</evidence>
<keyword evidence="3" id="KW-1185">Reference proteome</keyword>
<dbReference type="GO" id="GO:0005737">
    <property type="term" value="C:cytoplasm"/>
    <property type="evidence" value="ECO:0007669"/>
    <property type="project" value="TreeGrafter"/>
</dbReference>
<dbReference type="InterPro" id="IPR036598">
    <property type="entry name" value="GOLD_dom_sf"/>
</dbReference>
<feature type="domain" description="CRAL-TRIO" evidence="1">
    <location>
        <begin position="1"/>
        <end position="73"/>
    </location>
</feature>
<reference evidence="2" key="1">
    <citation type="submission" date="2021-11" db="EMBL/GenBank/DDBJ databases">
        <authorList>
            <person name="Schell T."/>
        </authorList>
    </citation>
    <scope>NUCLEOTIDE SEQUENCE</scope>
    <source>
        <strain evidence="2">M5</strain>
    </source>
</reference>
<name>A0A8J2RUJ8_9CRUS</name>
<dbReference type="Pfam" id="PF00650">
    <property type="entry name" value="CRAL_TRIO"/>
    <property type="match status" value="1"/>
</dbReference>
<gene>
    <name evidence="2" type="ORF">DGAL_LOCUS12094</name>
</gene>
<accession>A0A8J2RUJ8</accession>
<dbReference type="InterPro" id="IPR051064">
    <property type="entry name" value="SEC14/CRAL-TRIO_domain"/>
</dbReference>
<dbReference type="AlphaFoldDB" id="A0A8J2RUJ8"/>
<evidence type="ECO:0000259" key="1">
    <source>
        <dbReference type="PROSITE" id="PS50191"/>
    </source>
</evidence>
<comment type="caution">
    <text evidence="2">The sequence shown here is derived from an EMBL/GenBank/DDBJ whole genome shotgun (WGS) entry which is preliminary data.</text>
</comment>
<protein>
    <recommendedName>
        <fullName evidence="1">CRAL-TRIO domain-containing protein</fullName>
    </recommendedName>
</protein>
<dbReference type="PROSITE" id="PS50191">
    <property type="entry name" value="CRAL_TRIO"/>
    <property type="match status" value="1"/>
</dbReference>
<dbReference type="Gene3D" id="3.40.525.10">
    <property type="entry name" value="CRAL-TRIO lipid binding domain"/>
    <property type="match status" value="1"/>
</dbReference>
<dbReference type="PANTHER" id="PTHR23324:SF83">
    <property type="entry name" value="SEC14-LIKE PROTEIN 2"/>
    <property type="match status" value="1"/>
</dbReference>
<dbReference type="OrthoDB" id="1434354at2759"/>
<dbReference type="Gene3D" id="2.60.120.680">
    <property type="entry name" value="GOLD domain"/>
    <property type="match status" value="1"/>
</dbReference>
<organism evidence="2 3">
    <name type="scientific">Daphnia galeata</name>
    <dbReference type="NCBI Taxonomy" id="27404"/>
    <lineage>
        <taxon>Eukaryota</taxon>
        <taxon>Metazoa</taxon>
        <taxon>Ecdysozoa</taxon>
        <taxon>Arthropoda</taxon>
        <taxon>Crustacea</taxon>
        <taxon>Branchiopoda</taxon>
        <taxon>Diplostraca</taxon>
        <taxon>Cladocera</taxon>
        <taxon>Anomopoda</taxon>
        <taxon>Daphniidae</taxon>
        <taxon>Daphnia</taxon>
    </lineage>
</organism>
<dbReference type="SUPFAM" id="SSF52087">
    <property type="entry name" value="CRAL/TRIO domain"/>
    <property type="match status" value="1"/>
</dbReference>
<dbReference type="SUPFAM" id="SSF101576">
    <property type="entry name" value="Supernatant protein factor (SPF), C-terminal domain"/>
    <property type="match status" value="1"/>
</dbReference>
<dbReference type="CDD" id="cd00170">
    <property type="entry name" value="SEC14"/>
    <property type="match status" value="1"/>
</dbReference>
<dbReference type="InterPro" id="IPR001251">
    <property type="entry name" value="CRAL-TRIO_dom"/>
</dbReference>
<dbReference type="EMBL" id="CAKKLH010000287">
    <property type="protein sequence ID" value="CAH0108697.1"/>
    <property type="molecule type" value="Genomic_DNA"/>
</dbReference>